<dbReference type="GO" id="GO:0016020">
    <property type="term" value="C:membrane"/>
    <property type="evidence" value="ECO:0007669"/>
    <property type="project" value="UniProtKB-SubCell"/>
</dbReference>
<comment type="caution">
    <text evidence="6">The sequence shown here is derived from an EMBL/GenBank/DDBJ whole genome shotgun (WGS) entry which is preliminary data.</text>
</comment>
<dbReference type="Proteomes" id="UP000316759">
    <property type="component" value="Unassembled WGS sequence"/>
</dbReference>
<name>A0A504Y9N3_FASGI</name>
<dbReference type="AlphaFoldDB" id="A0A504Y9N3"/>
<dbReference type="GO" id="GO:0055085">
    <property type="term" value="P:transmembrane transport"/>
    <property type="evidence" value="ECO:0007669"/>
    <property type="project" value="InterPro"/>
</dbReference>
<keyword evidence="4 5" id="KW-0472">Membrane</keyword>
<dbReference type="EMBL" id="SUNJ01012163">
    <property type="protein sequence ID" value="TPP58282.1"/>
    <property type="molecule type" value="Genomic_DNA"/>
</dbReference>
<feature type="transmembrane region" description="Helical" evidence="5">
    <location>
        <begin position="42"/>
        <end position="65"/>
    </location>
</feature>
<evidence type="ECO:0000256" key="1">
    <source>
        <dbReference type="ARBA" id="ARBA00004141"/>
    </source>
</evidence>
<dbReference type="InterPro" id="IPR051832">
    <property type="entry name" value="mTOR-Rac_regulators"/>
</dbReference>
<protein>
    <submittedName>
        <fullName evidence="6">Uncharacterized protein</fullName>
    </submittedName>
</protein>
<accession>A0A504Y9N3</accession>
<evidence type="ECO:0000256" key="2">
    <source>
        <dbReference type="ARBA" id="ARBA00022692"/>
    </source>
</evidence>
<feature type="transmembrane region" description="Helical" evidence="5">
    <location>
        <begin position="71"/>
        <end position="91"/>
    </location>
</feature>
<evidence type="ECO:0000256" key="4">
    <source>
        <dbReference type="ARBA" id="ARBA00023136"/>
    </source>
</evidence>
<gene>
    <name evidence="6" type="ORF">FGIG_10171</name>
</gene>
<organism evidence="6 7">
    <name type="scientific">Fasciola gigantica</name>
    <name type="common">Giant liver fluke</name>
    <dbReference type="NCBI Taxonomy" id="46835"/>
    <lineage>
        <taxon>Eukaryota</taxon>
        <taxon>Metazoa</taxon>
        <taxon>Spiralia</taxon>
        <taxon>Lophotrochozoa</taxon>
        <taxon>Platyhelminthes</taxon>
        <taxon>Trematoda</taxon>
        <taxon>Digenea</taxon>
        <taxon>Plagiorchiida</taxon>
        <taxon>Echinostomata</taxon>
        <taxon>Echinostomatoidea</taxon>
        <taxon>Fasciolidae</taxon>
        <taxon>Fasciola</taxon>
    </lineage>
</organism>
<proteinExistence type="predicted"/>
<dbReference type="OrthoDB" id="2133778at2759"/>
<dbReference type="Pfam" id="PF03547">
    <property type="entry name" value="Mem_trans"/>
    <property type="match status" value="1"/>
</dbReference>
<reference evidence="6 7" key="1">
    <citation type="submission" date="2019-04" db="EMBL/GenBank/DDBJ databases">
        <title>Annotation for the trematode Fasciola gigantica.</title>
        <authorList>
            <person name="Choi Y.-J."/>
        </authorList>
    </citation>
    <scope>NUCLEOTIDE SEQUENCE [LARGE SCALE GENOMIC DNA]</scope>
    <source>
        <strain evidence="6">Uganda_cow_1</strain>
    </source>
</reference>
<dbReference type="InterPro" id="IPR004776">
    <property type="entry name" value="Mem_transp_PIN-like"/>
</dbReference>
<evidence type="ECO:0000313" key="7">
    <source>
        <dbReference type="Proteomes" id="UP000316759"/>
    </source>
</evidence>
<feature type="transmembrane region" description="Helical" evidence="5">
    <location>
        <begin position="162"/>
        <end position="183"/>
    </location>
</feature>
<keyword evidence="2 5" id="KW-0812">Transmembrane</keyword>
<evidence type="ECO:0000313" key="6">
    <source>
        <dbReference type="EMBL" id="TPP58282.1"/>
    </source>
</evidence>
<dbReference type="GO" id="GO:0030514">
    <property type="term" value="P:negative regulation of BMP signaling pathway"/>
    <property type="evidence" value="ECO:0007669"/>
    <property type="project" value="TreeGrafter"/>
</dbReference>
<feature type="transmembrane region" description="Helical" evidence="5">
    <location>
        <begin position="128"/>
        <end position="150"/>
    </location>
</feature>
<dbReference type="PANTHER" id="PTHR22829:SF5">
    <property type="entry name" value="INTEGRAL MEMBRANE PROTEIN GPR155"/>
    <property type="match status" value="1"/>
</dbReference>
<comment type="subcellular location">
    <subcellularLocation>
        <location evidence="1">Membrane</location>
        <topology evidence="1">Multi-pass membrane protein</topology>
    </subcellularLocation>
</comment>
<evidence type="ECO:0000256" key="5">
    <source>
        <dbReference type="SAM" id="Phobius"/>
    </source>
</evidence>
<evidence type="ECO:0000256" key="3">
    <source>
        <dbReference type="ARBA" id="ARBA00022989"/>
    </source>
</evidence>
<feature type="transmembrane region" description="Helical" evidence="5">
    <location>
        <begin position="13"/>
        <end position="30"/>
    </location>
</feature>
<keyword evidence="3 5" id="KW-1133">Transmembrane helix</keyword>
<sequence length="205" mass="22981">MTSLESKDAVDELIPALIQCFGVIVLGYLTGRWNLLSESQALGLNAYVTKFALPAVFFRVIKALYPELASYIYLFAPAQLVVLNPFAYFALEWSQAKRVERELSDESLESATRPVPASVCRYRRALQACWRVVLNPLFFMTVIGVVFNFILHHRIPYYVDGLLKIVAESFAATALFTLGFGMVGKMSTITKHELHILASILLAKL</sequence>
<keyword evidence="7" id="KW-1185">Reference proteome</keyword>
<dbReference type="PANTHER" id="PTHR22829">
    <property type="entry name" value="DEP DOMAIN PROTEIN"/>
    <property type="match status" value="1"/>
</dbReference>